<sequence length="660" mass="72520">MPNVNLAATVECANAEISTGLDLKRVETDSEFLVPPIIQSPAMQSVVKDKVLPLEKEPSNSGDNHLSLTREISVNKSITDKDSCEKSQILDASDERYPSAELQLSPVPVSTCHENPVKIKQLGAFVSPNCIPSERPVAQCCPILLTYEKNDSRNKELEWLENLDKVLSEKNKCKNACSSNVVDNINCREGSSSIMVKKANLAVNYQGIPSDNANLPKNLPEKLSACSVDRFPEEHQDKEKLTFTDFLGVCPSSNPCGLIDLNSTPLSSSSSAHLRGRVNMQHRDLSSCSSDGNPSFFMQRQIAEISIADLTSRGRHGYLSEMPKRYSNHWSEEELDFLWIGVRRHGTSNWNAVLRDPKLNFVESRTPEDLSLQWEHEQKKVLNDIFSPAMHSKPSFFSSSFLDGHPENPMHAAETKLSLGDVYFPKENIPSTGRFHPLGFAFPSTNESSSSCVLPGSYLSVSKYPRLSTRQQMLTAASTTMYHTENGCYKRFSEGSAQEQQQQAGTHLPHWLKDVSSSHPSRRELSLWPHFASGIDASCSNNETALCLPGSNATELLATSKDLRRRGILKRKSAVLGIASGSVRIREPSPSVAESASGIRPGVVLSQSQTSERPALCLGASHAADLSFNASTPIMASELVVIDSDLSSEETISDDQSSRP</sequence>
<proteinExistence type="predicted"/>
<dbReference type="InterPro" id="IPR001005">
    <property type="entry name" value="SANT/Myb"/>
</dbReference>
<dbReference type="EMBL" id="JADCNL010000003">
    <property type="protein sequence ID" value="KAG0488252.1"/>
    <property type="molecule type" value="Genomic_DNA"/>
</dbReference>
<dbReference type="InterPro" id="IPR009057">
    <property type="entry name" value="Homeodomain-like_sf"/>
</dbReference>
<dbReference type="CDD" id="cd11660">
    <property type="entry name" value="SANT_TRF"/>
    <property type="match status" value="1"/>
</dbReference>
<feature type="domain" description="Myb-like" evidence="1">
    <location>
        <begin position="322"/>
        <end position="378"/>
    </location>
</feature>
<dbReference type="Gene3D" id="1.10.10.60">
    <property type="entry name" value="Homeodomain-like"/>
    <property type="match status" value="1"/>
</dbReference>
<evidence type="ECO:0000313" key="3">
    <source>
        <dbReference type="Proteomes" id="UP000636800"/>
    </source>
</evidence>
<evidence type="ECO:0000259" key="1">
    <source>
        <dbReference type="PROSITE" id="PS50090"/>
    </source>
</evidence>
<keyword evidence="3" id="KW-1185">Reference proteome</keyword>
<name>A0A835RLN2_VANPL</name>
<evidence type="ECO:0000313" key="2">
    <source>
        <dbReference type="EMBL" id="KAG0488252.1"/>
    </source>
</evidence>
<accession>A0A835RLN2</accession>
<organism evidence="2 3">
    <name type="scientific">Vanilla planifolia</name>
    <name type="common">Vanilla</name>
    <dbReference type="NCBI Taxonomy" id="51239"/>
    <lineage>
        <taxon>Eukaryota</taxon>
        <taxon>Viridiplantae</taxon>
        <taxon>Streptophyta</taxon>
        <taxon>Embryophyta</taxon>
        <taxon>Tracheophyta</taxon>
        <taxon>Spermatophyta</taxon>
        <taxon>Magnoliopsida</taxon>
        <taxon>Liliopsida</taxon>
        <taxon>Asparagales</taxon>
        <taxon>Orchidaceae</taxon>
        <taxon>Vanilloideae</taxon>
        <taxon>Vanilleae</taxon>
        <taxon>Vanilla</taxon>
    </lineage>
</organism>
<dbReference type="PROSITE" id="PS50090">
    <property type="entry name" value="MYB_LIKE"/>
    <property type="match status" value="1"/>
</dbReference>
<dbReference type="OrthoDB" id="4062651at2759"/>
<comment type="caution">
    <text evidence="2">The sequence shown here is derived from an EMBL/GenBank/DDBJ whole genome shotgun (WGS) entry which is preliminary data.</text>
</comment>
<dbReference type="SUPFAM" id="SSF46689">
    <property type="entry name" value="Homeodomain-like"/>
    <property type="match status" value="1"/>
</dbReference>
<protein>
    <recommendedName>
        <fullName evidence="1">Myb-like domain-containing protein</fullName>
    </recommendedName>
</protein>
<dbReference type="AlphaFoldDB" id="A0A835RLN2"/>
<dbReference type="Proteomes" id="UP000636800">
    <property type="component" value="Chromosome 3"/>
</dbReference>
<reference evidence="2 3" key="1">
    <citation type="journal article" date="2020" name="Nat. Food">
        <title>A phased Vanilla planifolia genome enables genetic improvement of flavour and production.</title>
        <authorList>
            <person name="Hasing T."/>
            <person name="Tang H."/>
            <person name="Brym M."/>
            <person name="Khazi F."/>
            <person name="Huang T."/>
            <person name="Chambers A.H."/>
        </authorList>
    </citation>
    <scope>NUCLEOTIDE SEQUENCE [LARGE SCALE GENOMIC DNA]</scope>
    <source>
        <tissue evidence="2">Leaf</tissue>
    </source>
</reference>
<gene>
    <name evidence="2" type="ORF">HPP92_007063</name>
</gene>